<dbReference type="OMA" id="PVLMHRY"/>
<dbReference type="InterPro" id="IPR050840">
    <property type="entry name" value="Adaptor_Complx_Large_Subunit"/>
</dbReference>
<dbReference type="InterPro" id="IPR002553">
    <property type="entry name" value="Clathrin/coatomer_adapt-like_N"/>
</dbReference>
<accession>G8JWQ5</accession>
<dbReference type="KEGG" id="erc:Ecym_7451"/>
<dbReference type="GO" id="GO:0006886">
    <property type="term" value="P:intracellular protein transport"/>
    <property type="evidence" value="ECO:0007669"/>
    <property type="project" value="UniProtKB-UniRule"/>
</dbReference>
<evidence type="ECO:0000256" key="6">
    <source>
        <dbReference type="PIRSR" id="PIRSR037091-1"/>
    </source>
</evidence>
<gene>
    <name evidence="8" type="ordered locus">Ecym_7451</name>
</gene>
<evidence type="ECO:0000256" key="1">
    <source>
        <dbReference type="ARBA" id="ARBA00004184"/>
    </source>
</evidence>
<dbReference type="EMBL" id="CP002503">
    <property type="protein sequence ID" value="AET41270.1"/>
    <property type="molecule type" value="Genomic_DNA"/>
</dbReference>
<dbReference type="OrthoDB" id="28053at2759"/>
<keyword evidence="4 5" id="KW-0472">Membrane</keyword>
<dbReference type="Proteomes" id="UP000006790">
    <property type="component" value="Chromosome 7"/>
</dbReference>
<dbReference type="GO" id="GO:0072583">
    <property type="term" value="P:clathrin-dependent endocytosis"/>
    <property type="evidence" value="ECO:0007669"/>
    <property type="project" value="InterPro"/>
</dbReference>
<dbReference type="GO" id="GO:0030122">
    <property type="term" value="C:AP-2 adaptor complex"/>
    <property type="evidence" value="ECO:0007669"/>
    <property type="project" value="EnsemblFungi"/>
</dbReference>
<dbReference type="AlphaFoldDB" id="G8JWQ5"/>
<dbReference type="InterPro" id="IPR013041">
    <property type="entry name" value="Clathrin_app_Ig-like_sf"/>
</dbReference>
<evidence type="ECO:0000313" key="8">
    <source>
        <dbReference type="EMBL" id="AET41270.1"/>
    </source>
</evidence>
<dbReference type="Gene3D" id="1.25.10.10">
    <property type="entry name" value="Leucine-rich Repeat Variant"/>
    <property type="match status" value="1"/>
</dbReference>
<keyword evidence="9" id="KW-1185">Reference proteome</keyword>
<reference evidence="9" key="1">
    <citation type="journal article" date="2012" name="G3 (Bethesda)">
        <title>Pichia sorbitophila, an interspecies yeast hybrid reveals early steps of genome resolution following polyploidization.</title>
        <authorList>
            <person name="Leh Louis V."/>
            <person name="Despons L."/>
            <person name="Friedrich A."/>
            <person name="Martin T."/>
            <person name="Durrens P."/>
            <person name="Casaregola S."/>
            <person name="Neuveglise C."/>
            <person name="Fairhead C."/>
            <person name="Marck C."/>
            <person name="Cruz J.A."/>
            <person name="Straub M.L."/>
            <person name="Kugler V."/>
            <person name="Sacerdot C."/>
            <person name="Uzunov Z."/>
            <person name="Thierry A."/>
            <person name="Weiss S."/>
            <person name="Bleykasten C."/>
            <person name="De Montigny J."/>
            <person name="Jacques N."/>
            <person name="Jung P."/>
            <person name="Lemaire M."/>
            <person name="Mallet S."/>
            <person name="Morel G."/>
            <person name="Richard G.F."/>
            <person name="Sarkar A."/>
            <person name="Savel G."/>
            <person name="Schacherer J."/>
            <person name="Seret M.L."/>
            <person name="Talla E."/>
            <person name="Samson G."/>
            <person name="Jubin C."/>
            <person name="Poulain J."/>
            <person name="Vacherie B."/>
            <person name="Barbe V."/>
            <person name="Pelletier E."/>
            <person name="Sherman D.J."/>
            <person name="Westhof E."/>
            <person name="Weissenbach J."/>
            <person name="Baret P.V."/>
            <person name="Wincker P."/>
            <person name="Gaillardin C."/>
            <person name="Dujon B."/>
            <person name="Souciet J.L."/>
        </authorList>
    </citation>
    <scope>NUCLEOTIDE SEQUENCE [LARGE SCALE GENOMIC DNA]</scope>
    <source>
        <strain evidence="9">CBS 270.75 / DBVPG 7215 / KCTC 17166 / NRRL Y-17582</strain>
    </source>
</reference>
<evidence type="ECO:0000313" key="9">
    <source>
        <dbReference type="Proteomes" id="UP000006790"/>
    </source>
</evidence>
<evidence type="ECO:0000259" key="7">
    <source>
        <dbReference type="Pfam" id="PF01602"/>
    </source>
</evidence>
<evidence type="ECO:0000256" key="4">
    <source>
        <dbReference type="ARBA" id="ARBA00023136"/>
    </source>
</evidence>
<evidence type="ECO:0000256" key="3">
    <source>
        <dbReference type="ARBA" id="ARBA00022927"/>
    </source>
</evidence>
<dbReference type="InterPro" id="IPR012295">
    <property type="entry name" value="TBP_dom_sf"/>
</dbReference>
<dbReference type="HOGENOM" id="CLU_003824_1_0_1"/>
<dbReference type="GO" id="GO:0035615">
    <property type="term" value="F:clathrin adaptor activity"/>
    <property type="evidence" value="ECO:0007669"/>
    <property type="project" value="InterPro"/>
</dbReference>
<dbReference type="InterPro" id="IPR009028">
    <property type="entry name" value="Coatomer/calthrin_app_sub_C"/>
</dbReference>
<dbReference type="Gene3D" id="3.30.310.10">
    <property type="entry name" value="TATA-Binding Protein"/>
    <property type="match status" value="1"/>
</dbReference>
<feature type="domain" description="Clathrin/coatomer adaptor adaptin-like N-terminal" evidence="7">
    <location>
        <begin position="30"/>
        <end position="623"/>
    </location>
</feature>
<proteinExistence type="inferred from homology"/>
<keyword evidence="2 5" id="KW-0813">Transport</keyword>
<dbReference type="InterPro" id="IPR011989">
    <property type="entry name" value="ARM-like"/>
</dbReference>
<dbReference type="InterPro" id="IPR017104">
    <property type="entry name" value="AP2_complex_asu"/>
</dbReference>
<dbReference type="Pfam" id="PF01602">
    <property type="entry name" value="Adaptin_N"/>
    <property type="match status" value="1"/>
</dbReference>
<dbReference type="STRING" id="931890.G8JWQ5"/>
<evidence type="ECO:0000256" key="2">
    <source>
        <dbReference type="ARBA" id="ARBA00022448"/>
    </source>
</evidence>
<dbReference type="PIRSF" id="PIRSF037091">
    <property type="entry name" value="AP2_complex_alpha"/>
    <property type="match status" value="1"/>
</dbReference>
<keyword evidence="5" id="KW-0254">Endocytosis</keyword>
<dbReference type="Gene3D" id="2.60.40.1230">
    <property type="match status" value="1"/>
</dbReference>
<feature type="binding site" evidence="6">
    <location>
        <begin position="56"/>
        <end position="60"/>
    </location>
    <ligand>
        <name>a 1,2-diacyl-sn-glycero-3-phospho-(1D-myo-inositol-3,4,5-trisphosphate)</name>
        <dbReference type="ChEBI" id="CHEBI:57836"/>
    </ligand>
</feature>
<dbReference type="RefSeq" id="XP_003648087.1">
    <property type="nucleotide sequence ID" value="XM_003648039.1"/>
</dbReference>
<sequence length="951" mass="107345">MTPKSTYSNMRGLQLFIADLKSAQNLQEQQKRIQSELVNIKTQFGTTSLNGYQRKKYVAKLVYIYITTNTARINDLLFGVDQCLVLLKSNVYSEKFIGYMSLELFLYHEAVKDRVLYPVIDQLKLDLESKDVNFTSLALNFIGIVGPGSKQFCNELLYEVFKIIKAPEYSALPKSKASLAFLAIVREYPSFLTELDDERLSAWISDIFALLDDECNYGLILTALPLLEFLAQHVAYDRCVALIPKLVQILYRCVVIAKDHPNEFSDEYKYAGMPNPWLICNLVKVLNFLITAPNANARFTLENIDQQSLGKLRLCVSKAIDLNTPQNNFSSNIQHTIFFPLLNLVIKLDPSFEAITSSILVLCSFLTSKDINIQYLTLHTLVKLACSSTKSSQDTIRKNCLPKSFQLLKEERDVSIARKQLDLIYSLTDEENVEYIVDQLIAILSNSKKKPSYIRDDLCVKISLLLEKFAKDINWFVMSSLKLLSLTQLEGSLNDDRIWQRLCQIVVNNVPLHKLTCSNLLDYLYENNASEAIVRTGAFLLGEYADLVVEKVSIGDIFNILADKYFLCDGFTKGIILTTMIKLYRFNPAISSPIIKFYQLELNSLDLELQTRAYQYLKVIQLSKIKNDDMSLVDTLLSSMPSFTKNGNHLVTRLGNLSLDQDDLSVSTVGNCSSFLMTRTSTPGPTPPPSRNLKTSYSNINLTADWQSGFQRMLIHSQGVFYQNSLIRILYRITQNTSQPFESKIGFTCINRTELPITGFHPEVVPLRTDDNPAYIINITGIAQFTIQPDERTLFSFDIIIRHTFSVHEAPILCFNFRYGGYNKELNLKLGYGILATLQAGSGPSTLPQFIQRWRALSDALGKEGEWDQSTTFKSLKTLSSTLVKMGFAIVKQTTVTNTLFAMGIIHTKSGGNFGCLLKFKFAGNQLDIVCKTTTEGTLAKDVVECIISAV</sequence>
<name>G8JWQ5_ERECY</name>
<keyword evidence="3 5" id="KW-0653">Protein transport</keyword>
<dbReference type="SUPFAM" id="SSF49348">
    <property type="entry name" value="Clathrin adaptor appendage domain"/>
    <property type="match status" value="1"/>
</dbReference>
<dbReference type="FunCoup" id="G8JWQ5">
    <property type="interactions" value="821"/>
</dbReference>
<dbReference type="eggNOG" id="KOG1077">
    <property type="taxonomic scope" value="Eukaryota"/>
</dbReference>
<comment type="function">
    <text evidence="5">Adaptins are components of the adaptor complexes which link clathrin to receptors in coated vesicles. Clathrin-associated protein complexes are believed to interact with the cytoplasmic tails of membrane proteins, leading to their selection and concentration.</text>
</comment>
<organism evidence="8 9">
    <name type="scientific">Eremothecium cymbalariae (strain CBS 270.75 / DBVPG 7215 / KCTC 17166 / NRRL Y-17582)</name>
    <name type="common">Yeast</name>
    <dbReference type="NCBI Taxonomy" id="931890"/>
    <lineage>
        <taxon>Eukaryota</taxon>
        <taxon>Fungi</taxon>
        <taxon>Dikarya</taxon>
        <taxon>Ascomycota</taxon>
        <taxon>Saccharomycotina</taxon>
        <taxon>Saccharomycetes</taxon>
        <taxon>Saccharomycetales</taxon>
        <taxon>Saccharomycetaceae</taxon>
        <taxon>Eremothecium</taxon>
    </lineage>
</organism>
<dbReference type="SUPFAM" id="SSF55711">
    <property type="entry name" value="Subdomain of clathrin and coatomer appendage domain"/>
    <property type="match status" value="1"/>
</dbReference>
<dbReference type="SUPFAM" id="SSF48371">
    <property type="entry name" value="ARM repeat"/>
    <property type="match status" value="1"/>
</dbReference>
<dbReference type="GO" id="GO:0005935">
    <property type="term" value="C:cellular bud neck"/>
    <property type="evidence" value="ECO:0007669"/>
    <property type="project" value="EnsemblFungi"/>
</dbReference>
<dbReference type="InterPro" id="IPR016024">
    <property type="entry name" value="ARM-type_fold"/>
</dbReference>
<dbReference type="GeneID" id="11471456"/>
<feature type="binding site" evidence="6">
    <location>
        <begin position="11"/>
        <end position="12"/>
    </location>
    <ligand>
        <name>a 1,2-diacyl-sn-glycero-3-phospho-(1D-myo-inositol-3,4,5-trisphosphate)</name>
        <dbReference type="ChEBI" id="CHEBI:57836"/>
    </ligand>
</feature>
<protein>
    <recommendedName>
        <fullName evidence="5">AP-2 complex subunit alpha</fullName>
    </recommendedName>
</protein>
<dbReference type="InParanoid" id="G8JWQ5"/>
<evidence type="ECO:0000256" key="5">
    <source>
        <dbReference type="PIRNR" id="PIRNR037091"/>
    </source>
</evidence>
<dbReference type="PANTHER" id="PTHR22780">
    <property type="entry name" value="ADAPTIN, ALPHA/GAMMA/EPSILON"/>
    <property type="match status" value="1"/>
</dbReference>
<keyword evidence="5" id="KW-0168">Coated pit</keyword>
<comment type="subcellular location">
    <subcellularLocation>
        <location evidence="1">Endomembrane system</location>
        <topology evidence="1">Peripheral membrane protein</topology>
    </subcellularLocation>
    <subcellularLocation>
        <location evidence="5">Membrane</location>
        <location evidence="5">Coated pit</location>
    </subcellularLocation>
</comment>
<comment type="similarity">
    <text evidence="5">Belongs to the adaptor complexes large subunit family.</text>
</comment>
<feature type="binding site" evidence="6">
    <location>
        <position position="52"/>
    </location>
    <ligand>
        <name>a 1,2-diacyl-sn-glycero-3-phospho-(1D-myo-inositol-3,4,5-trisphosphate)</name>
        <dbReference type="ChEBI" id="CHEBI:57836"/>
    </ligand>
</feature>